<dbReference type="OrthoDB" id="214705at2"/>
<feature type="transmembrane region" description="Helical" evidence="2">
    <location>
        <begin position="13"/>
        <end position="37"/>
    </location>
</feature>
<accession>A0A5C5XD34</accession>
<dbReference type="InterPro" id="IPR045584">
    <property type="entry name" value="Pilin-like"/>
</dbReference>
<keyword evidence="2" id="KW-0472">Membrane</keyword>
<dbReference type="RefSeq" id="WP_146502794.1">
    <property type="nucleotide sequence ID" value="NZ_SJPG01000001.1"/>
</dbReference>
<dbReference type="Pfam" id="PF07596">
    <property type="entry name" value="SBP_bac_10"/>
    <property type="match status" value="1"/>
</dbReference>
<dbReference type="PANTHER" id="PTHR30093">
    <property type="entry name" value="GENERAL SECRETION PATHWAY PROTEIN G"/>
    <property type="match status" value="1"/>
</dbReference>
<dbReference type="Gene3D" id="3.30.700.10">
    <property type="entry name" value="Glycoprotein, Type 4 Pilin"/>
    <property type="match status" value="1"/>
</dbReference>
<dbReference type="InterPro" id="IPR027558">
    <property type="entry name" value="Pre_pil_HX9DG_C"/>
</dbReference>
<evidence type="ECO:0000256" key="1">
    <source>
        <dbReference type="SAM" id="MobiDB-lite"/>
    </source>
</evidence>
<keyword evidence="2" id="KW-0812">Transmembrane</keyword>
<evidence type="ECO:0000313" key="5">
    <source>
        <dbReference type="Proteomes" id="UP000316095"/>
    </source>
</evidence>
<keyword evidence="2" id="KW-1133">Transmembrane helix</keyword>
<dbReference type="NCBIfam" id="TIGR02532">
    <property type="entry name" value="IV_pilin_GFxxxE"/>
    <property type="match status" value="1"/>
</dbReference>
<dbReference type="Proteomes" id="UP000316095">
    <property type="component" value="Unassembled WGS sequence"/>
</dbReference>
<evidence type="ECO:0000259" key="3">
    <source>
        <dbReference type="Pfam" id="PF07596"/>
    </source>
</evidence>
<sequence length="318" mass="34577">MFVSNANQQRSKAFTLIELLVVIAIIAILVALLLPAVQQAREAARRSSCKNNLKQIGLALHNYHDTHRIMPPIRIVDMNNFAGTCTATWQRPGGWGWKSLILPFVEQAAIYDSIDFTEHILTSGCAGGQITPINEMRTVINAYLCPSDATFEKVDGNFAGTNYAAMASTTPNHTTTNTAQLGLMSTQRPPRFRDIVDGTSNTIAVIEVWRGKPFDRLGGGPVKLNRCGRWFTSGRCEADSNRPPNDPAKDEVSWNNEYLNGSGHNGGGNGRAASSLHKGGVQALFGDGAVHFISENIDLGVYRNTTTRQGGEASTIQF</sequence>
<reference evidence="4 5" key="1">
    <citation type="submission" date="2019-02" db="EMBL/GenBank/DDBJ databases">
        <title>Deep-cultivation of Planctomycetes and their phenomic and genomic characterization uncovers novel biology.</title>
        <authorList>
            <person name="Wiegand S."/>
            <person name="Jogler M."/>
            <person name="Boedeker C."/>
            <person name="Pinto D."/>
            <person name="Vollmers J."/>
            <person name="Rivas-Marin E."/>
            <person name="Kohn T."/>
            <person name="Peeters S.H."/>
            <person name="Heuer A."/>
            <person name="Rast P."/>
            <person name="Oberbeckmann S."/>
            <person name="Bunk B."/>
            <person name="Jeske O."/>
            <person name="Meyerdierks A."/>
            <person name="Storesund J.E."/>
            <person name="Kallscheuer N."/>
            <person name="Luecker S."/>
            <person name="Lage O.M."/>
            <person name="Pohl T."/>
            <person name="Merkel B.J."/>
            <person name="Hornburger P."/>
            <person name="Mueller R.-W."/>
            <person name="Bruemmer F."/>
            <person name="Labrenz M."/>
            <person name="Spormann A.M."/>
            <person name="Op Den Camp H."/>
            <person name="Overmann J."/>
            <person name="Amann R."/>
            <person name="Jetten M.S.M."/>
            <person name="Mascher T."/>
            <person name="Medema M.H."/>
            <person name="Devos D.P."/>
            <person name="Kaster A.-K."/>
            <person name="Ovreas L."/>
            <person name="Rohde M."/>
            <person name="Galperin M.Y."/>
            <person name="Jogler C."/>
        </authorList>
    </citation>
    <scope>NUCLEOTIDE SEQUENCE [LARGE SCALE GENOMIC DNA]</scope>
    <source>
        <strain evidence="4 5">Pan54</strain>
    </source>
</reference>
<dbReference type="AlphaFoldDB" id="A0A5C5XD34"/>
<dbReference type="Pfam" id="PF07963">
    <property type="entry name" value="N_methyl"/>
    <property type="match status" value="1"/>
</dbReference>
<dbReference type="InterPro" id="IPR011453">
    <property type="entry name" value="DUF1559"/>
</dbReference>
<dbReference type="PANTHER" id="PTHR30093:SF2">
    <property type="entry name" value="TYPE II SECRETION SYSTEM PROTEIN H"/>
    <property type="match status" value="1"/>
</dbReference>
<organism evidence="4 5">
    <name type="scientific">Rubinisphaera italica</name>
    <dbReference type="NCBI Taxonomy" id="2527969"/>
    <lineage>
        <taxon>Bacteria</taxon>
        <taxon>Pseudomonadati</taxon>
        <taxon>Planctomycetota</taxon>
        <taxon>Planctomycetia</taxon>
        <taxon>Planctomycetales</taxon>
        <taxon>Planctomycetaceae</taxon>
        <taxon>Rubinisphaera</taxon>
    </lineage>
</organism>
<dbReference type="EMBL" id="SJPG01000001">
    <property type="protein sequence ID" value="TWT60708.1"/>
    <property type="molecule type" value="Genomic_DNA"/>
</dbReference>
<comment type="caution">
    <text evidence="4">The sequence shown here is derived from an EMBL/GenBank/DDBJ whole genome shotgun (WGS) entry which is preliminary data.</text>
</comment>
<dbReference type="SUPFAM" id="SSF54523">
    <property type="entry name" value="Pili subunits"/>
    <property type="match status" value="1"/>
</dbReference>
<feature type="domain" description="DUF1559" evidence="3">
    <location>
        <begin position="38"/>
        <end position="299"/>
    </location>
</feature>
<evidence type="ECO:0000313" key="4">
    <source>
        <dbReference type="EMBL" id="TWT60708.1"/>
    </source>
</evidence>
<gene>
    <name evidence="4" type="ORF">Pan54_14350</name>
</gene>
<protein>
    <submittedName>
        <fullName evidence="4">Putative major pilin subunit</fullName>
    </submittedName>
</protein>
<name>A0A5C5XD34_9PLAN</name>
<feature type="region of interest" description="Disordered" evidence="1">
    <location>
        <begin position="237"/>
        <end position="274"/>
    </location>
</feature>
<dbReference type="InterPro" id="IPR012902">
    <property type="entry name" value="N_methyl_site"/>
</dbReference>
<keyword evidence="5" id="KW-1185">Reference proteome</keyword>
<proteinExistence type="predicted"/>
<dbReference type="NCBIfam" id="TIGR04294">
    <property type="entry name" value="pre_pil_HX9DG"/>
    <property type="match status" value="1"/>
</dbReference>
<evidence type="ECO:0000256" key="2">
    <source>
        <dbReference type="SAM" id="Phobius"/>
    </source>
</evidence>